<dbReference type="InterPro" id="IPR010035">
    <property type="entry name" value="Thi_S"/>
</dbReference>
<organism evidence="1 2">
    <name type="scientific">Sutcliffiella tianshenii</name>
    <dbReference type="NCBI Taxonomy" id="1463404"/>
    <lineage>
        <taxon>Bacteria</taxon>
        <taxon>Bacillati</taxon>
        <taxon>Bacillota</taxon>
        <taxon>Bacilli</taxon>
        <taxon>Bacillales</taxon>
        <taxon>Bacillaceae</taxon>
        <taxon>Sutcliffiella</taxon>
    </lineage>
</organism>
<dbReference type="Gene3D" id="3.10.20.30">
    <property type="match status" value="1"/>
</dbReference>
<dbReference type="PANTHER" id="PTHR34472:SF1">
    <property type="entry name" value="SULFUR CARRIER PROTEIN THIS"/>
    <property type="match status" value="1"/>
</dbReference>
<accession>A0ABS2P1J4</accession>
<dbReference type="InterPro" id="IPR016155">
    <property type="entry name" value="Mopterin_synth/thiamin_S_b"/>
</dbReference>
<reference evidence="1 2" key="1">
    <citation type="submission" date="2021-01" db="EMBL/GenBank/DDBJ databases">
        <title>Genomic Encyclopedia of Type Strains, Phase IV (KMG-IV): sequencing the most valuable type-strain genomes for metagenomic binning, comparative biology and taxonomic classification.</title>
        <authorList>
            <person name="Goeker M."/>
        </authorList>
    </citation>
    <scope>NUCLEOTIDE SEQUENCE [LARGE SCALE GENOMIC DNA]</scope>
    <source>
        <strain evidence="1 2">DSM 25879</strain>
    </source>
</reference>
<sequence>MKIWINGDRVEIPDEVTTVAELLLYFQLDQKVVIVEKNKDILQKEFHAAETVAEGDMLELVHFVGGG</sequence>
<dbReference type="InterPro" id="IPR012675">
    <property type="entry name" value="Beta-grasp_dom_sf"/>
</dbReference>
<comment type="caution">
    <text evidence="1">The sequence shown here is derived from an EMBL/GenBank/DDBJ whole genome shotgun (WGS) entry which is preliminary data.</text>
</comment>
<dbReference type="Pfam" id="PF02597">
    <property type="entry name" value="ThiS"/>
    <property type="match status" value="1"/>
</dbReference>
<protein>
    <submittedName>
        <fullName evidence="1">Sulfur carrier protein</fullName>
    </submittedName>
</protein>
<proteinExistence type="predicted"/>
<name>A0ABS2P1J4_9BACI</name>
<dbReference type="InterPro" id="IPR003749">
    <property type="entry name" value="ThiS/MoaD-like"/>
</dbReference>
<dbReference type="RefSeq" id="WP_204416914.1">
    <property type="nucleotide sequence ID" value="NZ_JAFBED010000005.1"/>
</dbReference>
<evidence type="ECO:0000313" key="2">
    <source>
        <dbReference type="Proteomes" id="UP000737402"/>
    </source>
</evidence>
<dbReference type="EMBL" id="JAFBED010000005">
    <property type="protein sequence ID" value="MBM7620812.1"/>
    <property type="molecule type" value="Genomic_DNA"/>
</dbReference>
<dbReference type="NCBIfam" id="TIGR01683">
    <property type="entry name" value="thiS"/>
    <property type="match status" value="1"/>
</dbReference>
<evidence type="ECO:0000313" key="1">
    <source>
        <dbReference type="EMBL" id="MBM7620812.1"/>
    </source>
</evidence>
<dbReference type="CDD" id="cd00565">
    <property type="entry name" value="Ubl_ThiS"/>
    <property type="match status" value="1"/>
</dbReference>
<dbReference type="Proteomes" id="UP000737402">
    <property type="component" value="Unassembled WGS sequence"/>
</dbReference>
<dbReference type="SUPFAM" id="SSF54285">
    <property type="entry name" value="MoaD/ThiS"/>
    <property type="match status" value="1"/>
</dbReference>
<gene>
    <name evidence="1" type="ORF">JOC95_002667</name>
</gene>
<dbReference type="PANTHER" id="PTHR34472">
    <property type="entry name" value="SULFUR CARRIER PROTEIN THIS"/>
    <property type="match status" value="1"/>
</dbReference>
<keyword evidence="2" id="KW-1185">Reference proteome</keyword>